<gene>
    <name evidence="1" type="ORF">B5807_07171</name>
</gene>
<proteinExistence type="predicted"/>
<reference evidence="1 2" key="1">
    <citation type="journal article" date="2017" name="Genome Announc.">
        <title>Genome sequence of the saprophytic ascomycete Epicoccum nigrum ICMP 19927 strain isolated from New Zealand.</title>
        <authorList>
            <person name="Fokin M."/>
            <person name="Fleetwood D."/>
            <person name="Weir B.S."/>
            <person name="Villas-Boas S.G."/>
        </authorList>
    </citation>
    <scope>NUCLEOTIDE SEQUENCE [LARGE SCALE GENOMIC DNA]</scope>
    <source>
        <strain evidence="1 2">ICMP 19927</strain>
    </source>
</reference>
<organism evidence="1 2">
    <name type="scientific">Epicoccum nigrum</name>
    <name type="common">Soil fungus</name>
    <name type="synonym">Epicoccum purpurascens</name>
    <dbReference type="NCBI Taxonomy" id="105696"/>
    <lineage>
        <taxon>Eukaryota</taxon>
        <taxon>Fungi</taxon>
        <taxon>Dikarya</taxon>
        <taxon>Ascomycota</taxon>
        <taxon>Pezizomycotina</taxon>
        <taxon>Dothideomycetes</taxon>
        <taxon>Pleosporomycetidae</taxon>
        <taxon>Pleosporales</taxon>
        <taxon>Pleosporineae</taxon>
        <taxon>Didymellaceae</taxon>
        <taxon>Epicoccum</taxon>
    </lineage>
</organism>
<protein>
    <recommendedName>
        <fullName evidence="3">F-box domain-containing protein</fullName>
    </recommendedName>
</protein>
<dbReference type="AlphaFoldDB" id="A0A1Y2LYL7"/>
<name>A0A1Y2LYL7_EPING</name>
<evidence type="ECO:0008006" key="3">
    <source>
        <dbReference type="Google" id="ProtNLM"/>
    </source>
</evidence>
<evidence type="ECO:0000313" key="2">
    <source>
        <dbReference type="Proteomes" id="UP000193240"/>
    </source>
</evidence>
<evidence type="ECO:0000313" key="1">
    <source>
        <dbReference type="EMBL" id="OSS48881.1"/>
    </source>
</evidence>
<dbReference type="InParanoid" id="A0A1Y2LYL7"/>
<sequence>MATPSPALHLLALPREIRDRIYSFLTHEVVLRDAGEIIVSETHEPETPSYHDPDAVLLNAIRTTITLENAPHLDIMLVNSQVHHEYRETCLQELSARVRYEGTYRVFKRSRAVNSLPPKLNNNGILALVRTVTIWFYGEKYASEQELVMEPFLDALATKTPSLHTLRLINIRDDAGYDGPHVISFDNVLPYLPDLFPLMSRKQNVIGKKYESIAGLADFRAMVYGVRQRPSELWTRESVASYWSPLEENCAIAASLPLSTLRERACTSDGGGIYVCEWVEERCSDCRS</sequence>
<dbReference type="EMBL" id="KZ107845">
    <property type="protein sequence ID" value="OSS48881.1"/>
    <property type="molecule type" value="Genomic_DNA"/>
</dbReference>
<keyword evidence="2" id="KW-1185">Reference proteome</keyword>
<accession>A0A1Y2LYL7</accession>
<dbReference type="Proteomes" id="UP000193240">
    <property type="component" value="Unassembled WGS sequence"/>
</dbReference>